<accession>A0A8H5M931</accession>
<dbReference type="AlphaFoldDB" id="A0A8H5M931"/>
<name>A0A8H5M931_9AGAR</name>
<protein>
    <submittedName>
        <fullName evidence="1">Uncharacterized protein</fullName>
    </submittedName>
</protein>
<evidence type="ECO:0000313" key="2">
    <source>
        <dbReference type="Proteomes" id="UP000565441"/>
    </source>
</evidence>
<evidence type="ECO:0000313" key="1">
    <source>
        <dbReference type="EMBL" id="KAF5385116.1"/>
    </source>
</evidence>
<comment type="caution">
    <text evidence="1">The sequence shown here is derived from an EMBL/GenBank/DDBJ whole genome shotgun (WGS) entry which is preliminary data.</text>
</comment>
<reference evidence="1 2" key="1">
    <citation type="journal article" date="2020" name="ISME J.">
        <title>Uncovering the hidden diversity of litter-decomposition mechanisms in mushroom-forming fungi.</title>
        <authorList>
            <person name="Floudas D."/>
            <person name="Bentzer J."/>
            <person name="Ahren D."/>
            <person name="Johansson T."/>
            <person name="Persson P."/>
            <person name="Tunlid A."/>
        </authorList>
    </citation>
    <scope>NUCLEOTIDE SEQUENCE [LARGE SCALE GENOMIC DNA]</scope>
    <source>
        <strain evidence="1 2">CBS 661.87</strain>
    </source>
</reference>
<sequence>MVVKVLGYLVEDEKLLQYGLHMKLGTDEDELAKNNTILEAATAIFLRGGVWGHARLVGVMVGGKLRSCFALASNDPNDIHFFIPSQEKLERFKKVIMTDKDPRWYNYV</sequence>
<gene>
    <name evidence="1" type="ORF">D9615_000953</name>
</gene>
<proteinExistence type="predicted"/>
<organism evidence="1 2">
    <name type="scientific">Tricholomella constricta</name>
    <dbReference type="NCBI Taxonomy" id="117010"/>
    <lineage>
        <taxon>Eukaryota</taxon>
        <taxon>Fungi</taxon>
        <taxon>Dikarya</taxon>
        <taxon>Basidiomycota</taxon>
        <taxon>Agaricomycotina</taxon>
        <taxon>Agaricomycetes</taxon>
        <taxon>Agaricomycetidae</taxon>
        <taxon>Agaricales</taxon>
        <taxon>Tricholomatineae</taxon>
        <taxon>Lyophyllaceae</taxon>
        <taxon>Tricholomella</taxon>
    </lineage>
</organism>
<dbReference type="Proteomes" id="UP000565441">
    <property type="component" value="Unassembled WGS sequence"/>
</dbReference>
<dbReference type="OrthoDB" id="2976172at2759"/>
<keyword evidence="2" id="KW-1185">Reference proteome</keyword>
<dbReference type="EMBL" id="JAACJP010000004">
    <property type="protein sequence ID" value="KAF5385116.1"/>
    <property type="molecule type" value="Genomic_DNA"/>
</dbReference>